<name>A0ACB9PHH7_BAUVA</name>
<gene>
    <name evidence="1" type="ORF">L6164_013093</name>
</gene>
<comment type="caution">
    <text evidence="1">The sequence shown here is derived from an EMBL/GenBank/DDBJ whole genome shotgun (WGS) entry which is preliminary data.</text>
</comment>
<keyword evidence="2" id="KW-1185">Reference proteome</keyword>
<sequence length="594" mass="67975">MSNKKSSPSSSSIGQFRLVDLKLPTLDDQNIKTQVQEVHGGNYSLVLRQPLLVSICHILTHATNFVDSVLLDEKEHADGVELETRNVLELNSTFSELDALAGDRCFSTRTLLEREDPRIILQDRMLVKFSTISELKMLARDNYFMYPALQMDNTANNVVQIFDDINLHMATMDLVKSLSDLSWDAKAVNTMGCFVFKFLEFLGFLLHGPNQPITELASSMAALMESSVNLVGSPFEKFLVPLEQLNNLVKLTLEVIEYISEFTLLSNTDYSKEDLLPTCAYWAILSAIACYIQITFLMHNGEVALELSHLISNLSHILNDLKRLYTICKPQIDEMEAHLQQIALFEDAFSVKQLSNTQPKMSELMKSFMYSNDGCHAFIDGSTKSKVDLEVLNEKAVIFLISNLDLPNEELTYLQEIYEKLKEEDYYKIVWIPFVLKWTEGMRQKFEELKSKMPWYIVSYDSPISGVWYIKGRQIFFEGKPSYVIIDLQLGNQYPNPNRNIFSYSPYFVEAEHFPFKRMKIGGRPLFRVLTVQPTLQLLYHEPREEDVNQKKPSSGFQGLVAMSRLRGTLNPKQAKFNPADASARPVDHPNSNR</sequence>
<dbReference type="Proteomes" id="UP000828941">
    <property type="component" value="Chromosome 5"/>
</dbReference>
<dbReference type="EMBL" id="CM039430">
    <property type="protein sequence ID" value="KAI4346010.1"/>
    <property type="molecule type" value="Genomic_DNA"/>
</dbReference>
<proteinExistence type="predicted"/>
<reference evidence="1 2" key="1">
    <citation type="journal article" date="2022" name="DNA Res.">
        <title>Chromosomal-level genome assembly of the orchid tree Bauhinia variegata (Leguminosae; Cercidoideae) supports the allotetraploid origin hypothesis of Bauhinia.</title>
        <authorList>
            <person name="Zhong Y."/>
            <person name="Chen Y."/>
            <person name="Zheng D."/>
            <person name="Pang J."/>
            <person name="Liu Y."/>
            <person name="Luo S."/>
            <person name="Meng S."/>
            <person name="Qian L."/>
            <person name="Wei D."/>
            <person name="Dai S."/>
            <person name="Zhou R."/>
        </authorList>
    </citation>
    <scope>NUCLEOTIDE SEQUENCE [LARGE SCALE GENOMIC DNA]</scope>
    <source>
        <strain evidence="1">BV-YZ2020</strain>
    </source>
</reference>
<organism evidence="1 2">
    <name type="scientific">Bauhinia variegata</name>
    <name type="common">Purple orchid tree</name>
    <name type="synonym">Phanera variegata</name>
    <dbReference type="NCBI Taxonomy" id="167791"/>
    <lineage>
        <taxon>Eukaryota</taxon>
        <taxon>Viridiplantae</taxon>
        <taxon>Streptophyta</taxon>
        <taxon>Embryophyta</taxon>
        <taxon>Tracheophyta</taxon>
        <taxon>Spermatophyta</taxon>
        <taxon>Magnoliopsida</taxon>
        <taxon>eudicotyledons</taxon>
        <taxon>Gunneridae</taxon>
        <taxon>Pentapetalae</taxon>
        <taxon>rosids</taxon>
        <taxon>fabids</taxon>
        <taxon>Fabales</taxon>
        <taxon>Fabaceae</taxon>
        <taxon>Cercidoideae</taxon>
        <taxon>Cercideae</taxon>
        <taxon>Bauhiniinae</taxon>
        <taxon>Bauhinia</taxon>
    </lineage>
</organism>
<evidence type="ECO:0000313" key="1">
    <source>
        <dbReference type="EMBL" id="KAI4346010.1"/>
    </source>
</evidence>
<evidence type="ECO:0000313" key="2">
    <source>
        <dbReference type="Proteomes" id="UP000828941"/>
    </source>
</evidence>
<accession>A0ACB9PHH7</accession>
<protein>
    <submittedName>
        <fullName evidence="1">Uncharacterized protein</fullName>
    </submittedName>
</protein>